<evidence type="ECO:0000259" key="11">
    <source>
        <dbReference type="PROSITE" id="PS50868"/>
    </source>
</evidence>
<sequence length="778" mass="87286">MSAFSVPQKRRASRAPSSQSSSSNTLIEISDDDEQPRPQKRKKSAAPLHSTNSSTNGFVQRNAQPAKAGASVAQLFSSPPHAKQFPSRDIKPVSWQPDPQGKVISEDEKERERLRQLRKFIPSINKTLSSQPTIRKTTPAHIYRPKTMIDEKRQESIEIPSDSDEEGHDSSNIQHAGPPTIKPQPSRTQAYWNRSRMEQSQQATPPASFPNGASKKSLDNAIDVRPTPQATPVSTPRPSQNFQLSVPIRPSPSPVKAPYPVPGEAQHHGPTKSQHQASAKARRPTTPLLQSNLQLVVPRSQTKEDYEAKRIEVFEKLKADSSFAVNNQDVVKKYFGSNGFSEAFAVEDLSRKFEATNIYQRPMPDPIPLPFPEYKPPKPRYDKRGKLKRVPSLTSEEMIKVLDAERFEEFSAHPALTFKNDINDRYINGRFQFTDRYIIRPGVKQSRLNNTGCGCVDECRPSTCDCLVKSFEGESHRVNTYIVHPEDPDLIVLDPDYMANELNAEAQHHEIIECNEFCGCGPSCWNRTVSRGRTVPLEIFMTEKCGFGVRSSEDIRKGQFIDLYLGELITQRELELRESIKQPGQPSYIYSLDWFSSTNCYHVDGEEFGSAMRFVNHSCNPNARNFTVQTHRAEKPKVYSLAFFAICDIPAGEQITIDYSPQEALAMPPVVAEQIKRSSSDVGHDKDMYGAPGSESGKENVKEEPVVPESPPDGNVNAITADDWSDSDEGDEPVLPKQEEAADGRSRCYCGAPNCRGYLWPEAAGRRRKKKSTRGDYY</sequence>
<feature type="domain" description="Post-SET" evidence="11">
    <location>
        <begin position="744"/>
        <end position="760"/>
    </location>
</feature>
<organism evidence="12 13">
    <name type="scientific">Cyphellophora attinorum</name>
    <dbReference type="NCBI Taxonomy" id="1664694"/>
    <lineage>
        <taxon>Eukaryota</taxon>
        <taxon>Fungi</taxon>
        <taxon>Dikarya</taxon>
        <taxon>Ascomycota</taxon>
        <taxon>Pezizomycotina</taxon>
        <taxon>Eurotiomycetes</taxon>
        <taxon>Chaetothyriomycetidae</taxon>
        <taxon>Chaetothyriales</taxon>
        <taxon>Cyphellophoraceae</taxon>
        <taxon>Cyphellophora</taxon>
    </lineage>
</organism>
<feature type="region of interest" description="Disordered" evidence="8">
    <location>
        <begin position="123"/>
        <end position="292"/>
    </location>
</feature>
<evidence type="ECO:0000256" key="3">
    <source>
        <dbReference type="ARBA" id="ARBA00022603"/>
    </source>
</evidence>
<feature type="domain" description="Pre-SET" evidence="10">
    <location>
        <begin position="451"/>
        <end position="532"/>
    </location>
</feature>
<dbReference type="GO" id="GO:0032259">
    <property type="term" value="P:methylation"/>
    <property type="evidence" value="ECO:0007669"/>
    <property type="project" value="UniProtKB-KW"/>
</dbReference>
<dbReference type="PROSITE" id="PS50280">
    <property type="entry name" value="SET"/>
    <property type="match status" value="1"/>
</dbReference>
<evidence type="ECO:0000256" key="2">
    <source>
        <dbReference type="ARBA" id="ARBA00022454"/>
    </source>
</evidence>
<dbReference type="Proteomes" id="UP000038010">
    <property type="component" value="Unassembled WGS sequence"/>
</dbReference>
<dbReference type="STRING" id="1664694.A0A0N1HTP1"/>
<feature type="compositionally biased region" description="Low complexity" evidence="8">
    <location>
        <begin position="14"/>
        <end position="23"/>
    </location>
</feature>
<dbReference type="RefSeq" id="XP_018002435.1">
    <property type="nucleotide sequence ID" value="XM_018150070.1"/>
</dbReference>
<keyword evidence="13" id="KW-1185">Reference proteome</keyword>
<feature type="compositionally biased region" description="Polar residues" evidence="8">
    <location>
        <begin position="228"/>
        <end position="244"/>
    </location>
</feature>
<reference evidence="12 13" key="1">
    <citation type="submission" date="2015-06" db="EMBL/GenBank/DDBJ databases">
        <title>Draft genome of the ant-associated black yeast Phialophora attae CBS 131958.</title>
        <authorList>
            <person name="Moreno L.F."/>
            <person name="Stielow B.J."/>
            <person name="de Hoog S."/>
            <person name="Vicente V.A."/>
            <person name="Weiss V.A."/>
            <person name="de Vries M."/>
            <person name="Cruz L.M."/>
            <person name="Souza E.M."/>
        </authorList>
    </citation>
    <scope>NUCLEOTIDE SEQUENCE [LARGE SCALE GENOMIC DNA]</scope>
    <source>
        <strain evidence="12 13">CBS 131958</strain>
    </source>
</reference>
<dbReference type="PROSITE" id="PS50867">
    <property type="entry name" value="PRE_SET"/>
    <property type="match status" value="1"/>
</dbReference>
<feature type="compositionally biased region" description="Polar residues" evidence="8">
    <location>
        <begin position="124"/>
        <end position="136"/>
    </location>
</feature>
<proteinExistence type="predicted"/>
<dbReference type="PANTHER" id="PTHR46223:SF3">
    <property type="entry name" value="HISTONE-LYSINE N-METHYLTRANSFERASE SET-23"/>
    <property type="match status" value="1"/>
</dbReference>
<feature type="compositionally biased region" description="Polar residues" evidence="8">
    <location>
        <begin position="49"/>
        <end position="63"/>
    </location>
</feature>
<keyword evidence="4 12" id="KW-0808">Transferase</keyword>
<feature type="compositionally biased region" description="Basic and acidic residues" evidence="8">
    <location>
        <begin position="696"/>
        <end position="705"/>
    </location>
</feature>
<evidence type="ECO:0000259" key="9">
    <source>
        <dbReference type="PROSITE" id="PS50280"/>
    </source>
</evidence>
<feature type="region of interest" description="Disordered" evidence="8">
    <location>
        <begin position="676"/>
        <end position="755"/>
    </location>
</feature>
<feature type="compositionally biased region" description="Basic and acidic residues" evidence="8">
    <location>
        <begin position="737"/>
        <end position="746"/>
    </location>
</feature>
<feature type="compositionally biased region" description="Pro residues" evidence="8">
    <location>
        <begin position="249"/>
        <end position="261"/>
    </location>
</feature>
<dbReference type="InterPro" id="IPR003616">
    <property type="entry name" value="Post-SET_dom"/>
</dbReference>
<evidence type="ECO:0000313" key="12">
    <source>
        <dbReference type="EMBL" id="KPI42472.1"/>
    </source>
</evidence>
<dbReference type="GeneID" id="28741950"/>
<comment type="subcellular location">
    <subcellularLocation>
        <location evidence="1">Chromosome</location>
    </subcellularLocation>
</comment>
<evidence type="ECO:0000256" key="4">
    <source>
        <dbReference type="ARBA" id="ARBA00022679"/>
    </source>
</evidence>
<feature type="region of interest" description="Disordered" evidence="8">
    <location>
        <begin position="1"/>
        <end position="109"/>
    </location>
</feature>
<dbReference type="PROSITE" id="PS50868">
    <property type="entry name" value="POST_SET"/>
    <property type="match status" value="1"/>
</dbReference>
<dbReference type="Gene3D" id="2.170.270.10">
    <property type="entry name" value="SET domain"/>
    <property type="match status" value="1"/>
</dbReference>
<accession>A0A0N1HTP1</accession>
<keyword evidence="6" id="KW-0479">Metal-binding</keyword>
<dbReference type="Pfam" id="PF05033">
    <property type="entry name" value="Pre-SET"/>
    <property type="match status" value="1"/>
</dbReference>
<keyword evidence="7" id="KW-0862">Zinc</keyword>
<evidence type="ECO:0000256" key="1">
    <source>
        <dbReference type="ARBA" id="ARBA00004286"/>
    </source>
</evidence>
<feature type="compositionally biased region" description="Polar residues" evidence="8">
    <location>
        <begin position="183"/>
        <end position="205"/>
    </location>
</feature>
<dbReference type="InterPro" id="IPR007728">
    <property type="entry name" value="Pre-SET_dom"/>
</dbReference>
<dbReference type="SUPFAM" id="SSF82199">
    <property type="entry name" value="SET domain"/>
    <property type="match status" value="1"/>
</dbReference>
<evidence type="ECO:0000256" key="6">
    <source>
        <dbReference type="ARBA" id="ARBA00022723"/>
    </source>
</evidence>
<evidence type="ECO:0000256" key="8">
    <source>
        <dbReference type="SAM" id="MobiDB-lite"/>
    </source>
</evidence>
<feature type="compositionally biased region" description="Acidic residues" evidence="8">
    <location>
        <begin position="723"/>
        <end position="732"/>
    </location>
</feature>
<feature type="compositionally biased region" description="Basic and acidic residues" evidence="8">
    <location>
        <begin position="676"/>
        <end position="688"/>
    </location>
</feature>
<dbReference type="SMART" id="SM00317">
    <property type="entry name" value="SET"/>
    <property type="match status" value="1"/>
</dbReference>
<dbReference type="EMBL" id="LFJN01000007">
    <property type="protein sequence ID" value="KPI42472.1"/>
    <property type="molecule type" value="Genomic_DNA"/>
</dbReference>
<dbReference type="PANTHER" id="PTHR46223">
    <property type="entry name" value="HISTONE-LYSINE N-METHYLTRANSFERASE SUV39H"/>
    <property type="match status" value="1"/>
</dbReference>
<evidence type="ECO:0000256" key="7">
    <source>
        <dbReference type="ARBA" id="ARBA00022833"/>
    </source>
</evidence>
<evidence type="ECO:0000313" key="13">
    <source>
        <dbReference type="Proteomes" id="UP000038010"/>
    </source>
</evidence>
<keyword evidence="2" id="KW-0158">Chromosome</keyword>
<dbReference type="GO" id="GO:0008270">
    <property type="term" value="F:zinc ion binding"/>
    <property type="evidence" value="ECO:0007669"/>
    <property type="project" value="InterPro"/>
</dbReference>
<dbReference type="GO" id="GO:0005694">
    <property type="term" value="C:chromosome"/>
    <property type="evidence" value="ECO:0007669"/>
    <property type="project" value="UniProtKB-SubCell"/>
</dbReference>
<dbReference type="VEuPathDB" id="FungiDB:AB675_9529"/>
<dbReference type="InterPro" id="IPR046341">
    <property type="entry name" value="SET_dom_sf"/>
</dbReference>
<evidence type="ECO:0000259" key="10">
    <source>
        <dbReference type="PROSITE" id="PS50867"/>
    </source>
</evidence>
<dbReference type="GO" id="GO:0005634">
    <property type="term" value="C:nucleus"/>
    <property type="evidence" value="ECO:0007669"/>
    <property type="project" value="InterPro"/>
</dbReference>
<comment type="caution">
    <text evidence="12">The sequence shown here is derived from an EMBL/GenBank/DDBJ whole genome shotgun (WGS) entry which is preliminary data.</text>
</comment>
<name>A0A0N1HTP1_9EURO</name>
<dbReference type="SMART" id="SM00468">
    <property type="entry name" value="PreSET"/>
    <property type="match status" value="1"/>
</dbReference>
<gene>
    <name evidence="12" type="ORF">AB675_9529</name>
</gene>
<dbReference type="GO" id="GO:0042054">
    <property type="term" value="F:histone methyltransferase activity"/>
    <property type="evidence" value="ECO:0007669"/>
    <property type="project" value="InterPro"/>
</dbReference>
<feature type="domain" description="SET" evidence="9">
    <location>
        <begin position="535"/>
        <end position="660"/>
    </location>
</feature>
<evidence type="ECO:0000256" key="5">
    <source>
        <dbReference type="ARBA" id="ARBA00022691"/>
    </source>
</evidence>
<protein>
    <submittedName>
        <fullName evidence="12">Histone-lysine N-methyltransferase, H3 lysine-9 specific</fullName>
    </submittedName>
</protein>
<feature type="compositionally biased region" description="Basic and acidic residues" evidence="8">
    <location>
        <begin position="147"/>
        <end position="156"/>
    </location>
</feature>
<dbReference type="InterPro" id="IPR050973">
    <property type="entry name" value="H3K9_Histone-Lys_N-MTase"/>
</dbReference>
<dbReference type="AlphaFoldDB" id="A0A0N1HTP1"/>
<dbReference type="InterPro" id="IPR001214">
    <property type="entry name" value="SET_dom"/>
</dbReference>
<dbReference type="OrthoDB" id="308383at2759"/>
<keyword evidence="3 12" id="KW-0489">Methyltransferase</keyword>
<keyword evidence="5" id="KW-0949">S-adenosyl-L-methionine</keyword>
<dbReference type="Pfam" id="PF00856">
    <property type="entry name" value="SET"/>
    <property type="match status" value="1"/>
</dbReference>